<dbReference type="Proteomes" id="UP000280726">
    <property type="component" value="Unassembled WGS sequence"/>
</dbReference>
<evidence type="ECO:0000313" key="8">
    <source>
        <dbReference type="EMBL" id="RPF28429.1"/>
    </source>
</evidence>
<evidence type="ECO:0000256" key="1">
    <source>
        <dbReference type="ARBA" id="ARBA00004141"/>
    </source>
</evidence>
<dbReference type="InterPro" id="IPR002033">
    <property type="entry name" value="TatC"/>
</dbReference>
<keyword evidence="4 7" id="KW-1133">Transmembrane helix</keyword>
<dbReference type="GO" id="GO:0043953">
    <property type="term" value="P:protein transport by the Tat complex"/>
    <property type="evidence" value="ECO:0007669"/>
    <property type="project" value="UniProtKB-UniRule"/>
</dbReference>
<feature type="transmembrane region" description="Helical" evidence="7">
    <location>
        <begin position="169"/>
        <end position="192"/>
    </location>
</feature>
<dbReference type="GO" id="GO:0009977">
    <property type="term" value="F:proton motive force dependent protein transmembrane transporter activity"/>
    <property type="evidence" value="ECO:0007669"/>
    <property type="project" value="TreeGrafter"/>
</dbReference>
<dbReference type="PRINTS" id="PR01840">
    <property type="entry name" value="TATCFAMILY"/>
</dbReference>
<accession>A0A3N4Z532</accession>
<comment type="similarity">
    <text evidence="7">Belongs to the TatC family.</text>
</comment>
<dbReference type="GO" id="GO:0033281">
    <property type="term" value="C:TAT protein transport complex"/>
    <property type="evidence" value="ECO:0007669"/>
    <property type="project" value="UniProtKB-UniRule"/>
</dbReference>
<keyword evidence="7" id="KW-1003">Cell membrane</keyword>
<evidence type="ECO:0000256" key="2">
    <source>
        <dbReference type="ARBA" id="ARBA00022692"/>
    </source>
</evidence>
<evidence type="ECO:0000256" key="4">
    <source>
        <dbReference type="ARBA" id="ARBA00022989"/>
    </source>
</evidence>
<feature type="transmembrane region" description="Helical" evidence="7">
    <location>
        <begin position="31"/>
        <end position="49"/>
    </location>
</feature>
<evidence type="ECO:0000313" key="9">
    <source>
        <dbReference type="Proteomes" id="UP000280726"/>
    </source>
</evidence>
<comment type="caution">
    <text evidence="8">The sequence shown here is derived from an EMBL/GenBank/DDBJ whole genome shotgun (WGS) entry which is preliminary data.</text>
</comment>
<dbReference type="PANTHER" id="PTHR30371">
    <property type="entry name" value="SEC-INDEPENDENT PROTEIN TRANSLOCASE PROTEIN TATC"/>
    <property type="match status" value="1"/>
</dbReference>
<comment type="subunit">
    <text evidence="7">The Tat system comprises two distinct complexes: a TatABC complex, containing multiple copies of TatA, TatB and TatC subunits, and a separate TatA complex, containing only TatA subunits. Substrates initially bind to the TatABC complex, which probably triggers association of the separate TatA complex to form the active translocon.</text>
</comment>
<dbReference type="EMBL" id="RKRA01000001">
    <property type="protein sequence ID" value="RPF28429.1"/>
    <property type="molecule type" value="Genomic_DNA"/>
</dbReference>
<keyword evidence="6 7" id="KW-0472">Membrane</keyword>
<evidence type="ECO:0000256" key="7">
    <source>
        <dbReference type="HAMAP-Rule" id="MF_00902"/>
    </source>
</evidence>
<keyword evidence="9" id="KW-1185">Reference proteome</keyword>
<evidence type="ECO:0000256" key="3">
    <source>
        <dbReference type="ARBA" id="ARBA00022927"/>
    </source>
</evidence>
<feature type="transmembrane region" description="Helical" evidence="7">
    <location>
        <begin position="85"/>
        <end position="106"/>
    </location>
</feature>
<keyword evidence="3 7" id="KW-0653">Protein transport</keyword>
<evidence type="ECO:0000256" key="5">
    <source>
        <dbReference type="ARBA" id="ARBA00023010"/>
    </source>
</evidence>
<dbReference type="NCBIfam" id="TIGR00945">
    <property type="entry name" value="tatC"/>
    <property type="match status" value="1"/>
</dbReference>
<keyword evidence="2 7" id="KW-0812">Transmembrane</keyword>
<organism evidence="8 9">
    <name type="scientific">Georgenia muralis</name>
    <dbReference type="NCBI Taxonomy" id="154117"/>
    <lineage>
        <taxon>Bacteria</taxon>
        <taxon>Bacillati</taxon>
        <taxon>Actinomycetota</taxon>
        <taxon>Actinomycetes</taxon>
        <taxon>Micrococcales</taxon>
        <taxon>Bogoriellaceae</taxon>
        <taxon>Georgenia</taxon>
    </lineage>
</organism>
<feature type="transmembrane region" description="Helical" evidence="7">
    <location>
        <begin position="228"/>
        <end position="248"/>
    </location>
</feature>
<dbReference type="PANTHER" id="PTHR30371:SF0">
    <property type="entry name" value="SEC-INDEPENDENT PROTEIN TRANSLOCASE PROTEIN TATC, CHLOROPLASTIC-RELATED"/>
    <property type="match status" value="1"/>
</dbReference>
<gene>
    <name evidence="7" type="primary">tatC</name>
    <name evidence="8" type="ORF">EDD32_2956</name>
</gene>
<dbReference type="GO" id="GO:0065002">
    <property type="term" value="P:intracellular protein transmembrane transport"/>
    <property type="evidence" value="ECO:0007669"/>
    <property type="project" value="TreeGrafter"/>
</dbReference>
<feature type="transmembrane region" description="Helical" evidence="7">
    <location>
        <begin position="204"/>
        <end position="222"/>
    </location>
</feature>
<dbReference type="RefSeq" id="WP_246006149.1">
    <property type="nucleotide sequence ID" value="NZ_RKRA01000001.1"/>
</dbReference>
<evidence type="ECO:0000256" key="6">
    <source>
        <dbReference type="ARBA" id="ARBA00023136"/>
    </source>
</evidence>
<feature type="transmembrane region" description="Helical" evidence="7">
    <location>
        <begin position="118"/>
        <end position="142"/>
    </location>
</feature>
<keyword evidence="7" id="KW-0813">Transport</keyword>
<comment type="function">
    <text evidence="7">Part of the twin-arginine translocation (Tat) system that transports large folded proteins containing a characteristic twin-arginine motif in their signal peptide across membranes. Together with TatB, TatC is part of a receptor directly interacting with Tat signal peptides.</text>
</comment>
<dbReference type="AlphaFoldDB" id="A0A3N4Z532"/>
<dbReference type="Pfam" id="PF00902">
    <property type="entry name" value="TatC"/>
    <property type="match status" value="1"/>
</dbReference>
<comment type="subcellular location">
    <subcellularLocation>
        <location evidence="7">Cell membrane</location>
        <topology evidence="7">Multi-pass membrane protein</topology>
    </subcellularLocation>
    <subcellularLocation>
        <location evidence="1">Membrane</location>
        <topology evidence="1">Multi-pass membrane protein</topology>
    </subcellularLocation>
</comment>
<sequence length="269" mass="29603">MGAETTARPRKKDPEGRMPLGDHLRELRRRILWAGLGVVVGAVVGWILYDPIVAMMVSPLEVINDRGQQADLNFGTVGSAFDLKIQVSLFLGLFIASPWWIGQMWMFITPGLTRKERLYSISFVAAGALLFVSGGWLAWYILPHAVQVLTSFTPDLAVNILDARTYFTFFMRVILAFGVAFLLPLVMVGLNFLGVVSGAAYLKAWRWAVLGSFVFTAFANPLPDAWSMIAMALPLCGLYFAAVGISFLRDRRVARRRAAQDAADAAAAL</sequence>
<name>A0A3N4Z532_9MICO</name>
<protein>
    <recommendedName>
        <fullName evidence="7">Sec-independent protein translocase protein TatC</fullName>
    </recommendedName>
</protein>
<dbReference type="HAMAP" id="MF_00902">
    <property type="entry name" value="TatC"/>
    <property type="match status" value="1"/>
</dbReference>
<reference evidence="8 9" key="1">
    <citation type="submission" date="2018-11" db="EMBL/GenBank/DDBJ databases">
        <title>Sequencing the genomes of 1000 actinobacteria strains.</title>
        <authorList>
            <person name="Klenk H.-P."/>
        </authorList>
    </citation>
    <scope>NUCLEOTIDE SEQUENCE [LARGE SCALE GENOMIC DNA]</scope>
    <source>
        <strain evidence="8 9">DSM 14418</strain>
    </source>
</reference>
<proteinExistence type="inferred from homology"/>
<keyword evidence="5 7" id="KW-0811">Translocation</keyword>